<accession>A0A0B3BPJ9</accession>
<comment type="caution">
    <text evidence="1">The sequence shown here is derived from an EMBL/GenBank/DDBJ whole genome shotgun (WGS) entry which is preliminary data.</text>
</comment>
<dbReference type="EMBL" id="JTAK01000001">
    <property type="protein sequence ID" value="KHO66423.1"/>
    <property type="molecule type" value="Genomic_DNA"/>
</dbReference>
<reference evidence="1 2" key="1">
    <citation type="submission" date="2014-11" db="EMBL/GenBank/DDBJ databases">
        <title>Genome sequence of Pseudomonas tuomuerensis JCM 14085.</title>
        <authorList>
            <person name="Shin S.-K."/>
            <person name="Yi H."/>
        </authorList>
    </citation>
    <scope>NUCLEOTIDE SEQUENCE [LARGE SCALE GENOMIC DNA]</scope>
    <source>
        <strain evidence="1 2">JCM 14085</strain>
    </source>
</reference>
<keyword evidence="2" id="KW-1185">Reference proteome</keyword>
<name>A0A0B3BPJ9_9PSED</name>
<evidence type="ECO:0000313" key="2">
    <source>
        <dbReference type="Proteomes" id="UP000030980"/>
    </source>
</evidence>
<dbReference type="Proteomes" id="UP000030980">
    <property type="component" value="Unassembled WGS sequence"/>
</dbReference>
<gene>
    <name evidence="1" type="ORF">PT85_02295</name>
</gene>
<dbReference type="AlphaFoldDB" id="A0A0B3BPJ9"/>
<sequence length="66" mass="7639">MDARRQTDLHQQQRAWRLAASTDVDTFASLLSRPDLLDCINMKWGQIYFSGCLIIQGWKINLSPFP</sequence>
<proteinExistence type="predicted"/>
<evidence type="ECO:0000313" key="1">
    <source>
        <dbReference type="EMBL" id="KHO66423.1"/>
    </source>
</evidence>
<protein>
    <submittedName>
        <fullName evidence="1">Uncharacterized protein</fullName>
    </submittedName>
</protein>
<organism evidence="1 2">
    <name type="scientific">Pseudomonas flexibilis</name>
    <dbReference type="NCBI Taxonomy" id="706570"/>
    <lineage>
        <taxon>Bacteria</taxon>
        <taxon>Pseudomonadati</taxon>
        <taxon>Pseudomonadota</taxon>
        <taxon>Gammaproteobacteria</taxon>
        <taxon>Pseudomonadales</taxon>
        <taxon>Pseudomonadaceae</taxon>
        <taxon>Pseudomonas</taxon>
    </lineage>
</organism>